<sequence length="312" mass="33522">MLKLLAILIFTNTVASWESEVCCCGCESPCEITLKDSCGAPPITPCIMKSNFNKEELLSPCSMVLKLHKYEISGVKPIETDYNAITTAPAQNGDSSSHYRYGQVIPGKKTFESSQIKFSGSESHQYIPIPRKVDKESLVSKTGEKTVIGLGYSSEGSYNAGSSGSYNPGPVSSYNAGSSGSYNPGPVSSYNSGSSSSYNSGSGMSSIFPFSLPKLNLDKIFSSSSTSGGELISDKHVVEGGIPMREIIRRLPDGGISVMKFNDDGTNKSVAQLESESRTNASKFTSELQQQISQAMSQVKDTFDKMFSVRQT</sequence>
<accession>A0A2A2JJ20</accession>
<evidence type="ECO:0000313" key="3">
    <source>
        <dbReference type="Proteomes" id="UP000218231"/>
    </source>
</evidence>
<dbReference type="Proteomes" id="UP000218231">
    <property type="component" value="Unassembled WGS sequence"/>
</dbReference>
<protein>
    <submittedName>
        <fullName evidence="2">Uncharacterized protein</fullName>
    </submittedName>
</protein>
<feature type="chain" id="PRO_5013059148" evidence="1">
    <location>
        <begin position="17"/>
        <end position="312"/>
    </location>
</feature>
<evidence type="ECO:0000313" key="2">
    <source>
        <dbReference type="EMBL" id="PAV61738.1"/>
    </source>
</evidence>
<feature type="signal peptide" evidence="1">
    <location>
        <begin position="1"/>
        <end position="16"/>
    </location>
</feature>
<comment type="caution">
    <text evidence="2">The sequence shown here is derived from an EMBL/GenBank/DDBJ whole genome shotgun (WGS) entry which is preliminary data.</text>
</comment>
<keyword evidence="1" id="KW-0732">Signal</keyword>
<dbReference type="EMBL" id="LIAE01010401">
    <property type="protein sequence ID" value="PAV61738.1"/>
    <property type="molecule type" value="Genomic_DNA"/>
</dbReference>
<name>A0A2A2JJ20_9BILA</name>
<keyword evidence="3" id="KW-1185">Reference proteome</keyword>
<dbReference type="AlphaFoldDB" id="A0A2A2JJ20"/>
<evidence type="ECO:0000256" key="1">
    <source>
        <dbReference type="SAM" id="SignalP"/>
    </source>
</evidence>
<organism evidence="2 3">
    <name type="scientific">Diploscapter pachys</name>
    <dbReference type="NCBI Taxonomy" id="2018661"/>
    <lineage>
        <taxon>Eukaryota</taxon>
        <taxon>Metazoa</taxon>
        <taxon>Ecdysozoa</taxon>
        <taxon>Nematoda</taxon>
        <taxon>Chromadorea</taxon>
        <taxon>Rhabditida</taxon>
        <taxon>Rhabditina</taxon>
        <taxon>Rhabditomorpha</taxon>
        <taxon>Rhabditoidea</taxon>
        <taxon>Rhabditidae</taxon>
        <taxon>Diploscapter</taxon>
    </lineage>
</organism>
<proteinExistence type="predicted"/>
<reference evidence="2 3" key="1">
    <citation type="journal article" date="2017" name="Curr. Biol.">
        <title>Genome architecture and evolution of a unichromosomal asexual nematode.</title>
        <authorList>
            <person name="Fradin H."/>
            <person name="Zegar C."/>
            <person name="Gutwein M."/>
            <person name="Lucas J."/>
            <person name="Kovtun M."/>
            <person name="Corcoran D."/>
            <person name="Baugh L.R."/>
            <person name="Kiontke K."/>
            <person name="Gunsalus K."/>
            <person name="Fitch D.H."/>
            <person name="Piano F."/>
        </authorList>
    </citation>
    <scope>NUCLEOTIDE SEQUENCE [LARGE SCALE GENOMIC DNA]</scope>
    <source>
        <strain evidence="2">PF1309</strain>
    </source>
</reference>
<gene>
    <name evidence="2" type="ORF">WR25_11156</name>
</gene>